<gene>
    <name evidence="3" type="ORF">MUO15_15485</name>
</gene>
<proteinExistence type="predicted"/>
<dbReference type="PROSITE" id="PS51257">
    <property type="entry name" value="PROKAR_LIPOPROTEIN"/>
    <property type="match status" value="1"/>
</dbReference>
<keyword evidence="1" id="KW-0732">Signal</keyword>
<accession>A0ABY4H976</accession>
<evidence type="ECO:0000313" key="3">
    <source>
        <dbReference type="EMBL" id="UOR10993.1"/>
    </source>
</evidence>
<dbReference type="EMBL" id="CP095075">
    <property type="protein sequence ID" value="UOR10993.1"/>
    <property type="molecule type" value="Genomic_DNA"/>
</dbReference>
<protein>
    <submittedName>
        <fullName evidence="3">DUF4367 domain-containing protein</fullName>
    </submittedName>
</protein>
<feature type="domain" description="DUF4367" evidence="2">
    <location>
        <begin position="47"/>
        <end position="159"/>
    </location>
</feature>
<evidence type="ECO:0000256" key="1">
    <source>
        <dbReference type="SAM" id="SignalP"/>
    </source>
</evidence>
<reference evidence="3" key="1">
    <citation type="submission" date="2022-04" db="EMBL/GenBank/DDBJ databases">
        <title>Halobacillus sp. isolated from saltern.</title>
        <authorList>
            <person name="Won M."/>
            <person name="Lee C.-M."/>
            <person name="Woen H.-Y."/>
            <person name="Kwon S.-W."/>
        </authorList>
    </citation>
    <scope>NUCLEOTIDE SEQUENCE</scope>
    <source>
        <strain evidence="3">SSHM10-5</strain>
    </source>
</reference>
<dbReference type="Proteomes" id="UP000830326">
    <property type="component" value="Chromosome"/>
</dbReference>
<sequence length="161" mass="18031">MRVLLLSIIAAFFILSGCTNGNASGQISYDGENLRTQLEEKSYQPMLPTEFPFEVEDASFSPTPTMDEEKVFNFNFIGENNSVELMTFNGESINLDMETEEVKVGAIDGDYAESEVNDKKTKVKRLVWKDEGVVYNLSTASTSKEAEISKEELIQIAESFK</sequence>
<evidence type="ECO:0000259" key="2">
    <source>
        <dbReference type="Pfam" id="PF14285"/>
    </source>
</evidence>
<dbReference type="Pfam" id="PF14285">
    <property type="entry name" value="DUF4367"/>
    <property type="match status" value="1"/>
</dbReference>
<dbReference type="RefSeq" id="WP_245030520.1">
    <property type="nucleotide sequence ID" value="NZ_CP095075.1"/>
</dbReference>
<name>A0ABY4H976_9BACI</name>
<evidence type="ECO:0000313" key="4">
    <source>
        <dbReference type="Proteomes" id="UP000830326"/>
    </source>
</evidence>
<feature type="chain" id="PRO_5045661023" evidence="1">
    <location>
        <begin position="24"/>
        <end position="161"/>
    </location>
</feature>
<keyword evidence="4" id="KW-1185">Reference proteome</keyword>
<dbReference type="InterPro" id="IPR025377">
    <property type="entry name" value="DUF4367"/>
</dbReference>
<organism evidence="3 4">
    <name type="scientific">Halobacillus amylolyticus</name>
    <dbReference type="NCBI Taxonomy" id="2932259"/>
    <lineage>
        <taxon>Bacteria</taxon>
        <taxon>Bacillati</taxon>
        <taxon>Bacillota</taxon>
        <taxon>Bacilli</taxon>
        <taxon>Bacillales</taxon>
        <taxon>Bacillaceae</taxon>
        <taxon>Halobacillus</taxon>
    </lineage>
</organism>
<feature type="signal peptide" evidence="1">
    <location>
        <begin position="1"/>
        <end position="23"/>
    </location>
</feature>